<dbReference type="EC" id="1.2.1.3" evidence="3"/>
<keyword evidence="2 6" id="KW-0560">Oxidoreductase</keyword>
<name>A0AAE0HSI9_9PEZI</name>
<comment type="caution">
    <text evidence="9">The sequence shown here is derived from an EMBL/GenBank/DDBJ whole genome shotgun (WGS) entry which is preliminary data.</text>
</comment>
<evidence type="ECO:0000313" key="10">
    <source>
        <dbReference type="Proteomes" id="UP001283341"/>
    </source>
</evidence>
<keyword evidence="10" id="KW-1185">Reference proteome</keyword>
<dbReference type="AlphaFoldDB" id="A0AAE0HSI9"/>
<comment type="catalytic activity">
    <reaction evidence="4">
        <text>an aldehyde + NAD(+) + H2O = a carboxylate + NADH + 2 H(+)</text>
        <dbReference type="Rhea" id="RHEA:16185"/>
        <dbReference type="ChEBI" id="CHEBI:15377"/>
        <dbReference type="ChEBI" id="CHEBI:15378"/>
        <dbReference type="ChEBI" id="CHEBI:17478"/>
        <dbReference type="ChEBI" id="CHEBI:29067"/>
        <dbReference type="ChEBI" id="CHEBI:57540"/>
        <dbReference type="ChEBI" id="CHEBI:57945"/>
        <dbReference type="EC" id="1.2.1.3"/>
    </reaction>
</comment>
<evidence type="ECO:0000256" key="7">
    <source>
        <dbReference type="SAM" id="MobiDB-lite"/>
    </source>
</evidence>
<evidence type="ECO:0000256" key="1">
    <source>
        <dbReference type="ARBA" id="ARBA00009986"/>
    </source>
</evidence>
<evidence type="ECO:0000256" key="4">
    <source>
        <dbReference type="ARBA" id="ARBA00049194"/>
    </source>
</evidence>
<dbReference type="InterPro" id="IPR016163">
    <property type="entry name" value="Ald_DH_C"/>
</dbReference>
<evidence type="ECO:0000313" key="9">
    <source>
        <dbReference type="EMBL" id="KAK3312088.1"/>
    </source>
</evidence>
<protein>
    <recommendedName>
        <fullName evidence="3">aldehyde dehydrogenase (NAD(+))</fullName>
        <ecNumber evidence="3">1.2.1.3</ecNumber>
    </recommendedName>
</protein>
<dbReference type="FunFam" id="3.40.309.10:FF:000009">
    <property type="entry name" value="Aldehyde dehydrogenase A"/>
    <property type="match status" value="1"/>
</dbReference>
<dbReference type="InterPro" id="IPR015590">
    <property type="entry name" value="Aldehyde_DH_dom"/>
</dbReference>
<organism evidence="9 10">
    <name type="scientific">Apodospora peruviana</name>
    <dbReference type="NCBI Taxonomy" id="516989"/>
    <lineage>
        <taxon>Eukaryota</taxon>
        <taxon>Fungi</taxon>
        <taxon>Dikarya</taxon>
        <taxon>Ascomycota</taxon>
        <taxon>Pezizomycotina</taxon>
        <taxon>Sordariomycetes</taxon>
        <taxon>Sordariomycetidae</taxon>
        <taxon>Sordariales</taxon>
        <taxon>Lasiosphaeriaceae</taxon>
        <taxon>Apodospora</taxon>
    </lineage>
</organism>
<dbReference type="InterPro" id="IPR029510">
    <property type="entry name" value="Ald_DH_CS_GLU"/>
</dbReference>
<sequence length="488" mass="53426">MGSSAADNLKLDFTTFYNVIDNSLTPTKHTRHAINPSTEEPLPEVPVSTQEDVDDAVRAGQEAFTAWKELSYEERAGYITKFTDAIEANLEGLTEMLGKEAGKPIPSAGMEFALVMGHLRETVKLRIPDEVVEDSEERTATIRYTPLGVGVGIIPWNFPILLAIGKLDAALLTGNTFIWKPSPYTPYTSLKIGELGAKIFPPGVLQVLSGNEDLGPKLTAHPGVAKISFTGSTATGKKVMQSCAATLKRVTLEMGGNDAAIVCEDVDIAAVIPKVSMLSFIHSGQICMVIKRVYVHEKIYDEFLEKMAAFVKNLKVAPAGDPEAMLGPIQNAMQFGKVKDLYNEIGRQGWQTVLGGLPDQQNRPAEKGFFMPPTIIANPPDDSRIVVEEPFGPIIPVLKWSDEKDVIRRANDTMMGLGASVWSSDIERASRMAKKLEAGSIWVNTHFELSPHMQFGGHKWSGMGVDWGVLGMKGWCNPQAFWVRKVIV</sequence>
<dbReference type="InterPro" id="IPR016161">
    <property type="entry name" value="Ald_DH/histidinol_DH"/>
</dbReference>
<dbReference type="Pfam" id="PF00171">
    <property type="entry name" value="Aldedh"/>
    <property type="match status" value="1"/>
</dbReference>
<comment type="similarity">
    <text evidence="1 6">Belongs to the aldehyde dehydrogenase family.</text>
</comment>
<dbReference type="Gene3D" id="3.40.605.10">
    <property type="entry name" value="Aldehyde Dehydrogenase, Chain A, domain 1"/>
    <property type="match status" value="1"/>
</dbReference>
<evidence type="ECO:0000259" key="8">
    <source>
        <dbReference type="Pfam" id="PF00171"/>
    </source>
</evidence>
<dbReference type="GO" id="GO:0004029">
    <property type="term" value="F:aldehyde dehydrogenase (NAD+) activity"/>
    <property type="evidence" value="ECO:0007669"/>
    <property type="project" value="UniProtKB-EC"/>
</dbReference>
<feature type="region of interest" description="Disordered" evidence="7">
    <location>
        <begin position="27"/>
        <end position="48"/>
    </location>
</feature>
<proteinExistence type="inferred from homology"/>
<dbReference type="PROSITE" id="PS00687">
    <property type="entry name" value="ALDEHYDE_DEHYDR_GLU"/>
    <property type="match status" value="1"/>
</dbReference>
<dbReference type="InterPro" id="IPR016162">
    <property type="entry name" value="Ald_DH_N"/>
</dbReference>
<dbReference type="Gene3D" id="3.40.309.10">
    <property type="entry name" value="Aldehyde Dehydrogenase, Chain A, domain 2"/>
    <property type="match status" value="1"/>
</dbReference>
<dbReference type="PANTHER" id="PTHR11699">
    <property type="entry name" value="ALDEHYDE DEHYDROGENASE-RELATED"/>
    <property type="match status" value="1"/>
</dbReference>
<dbReference type="SUPFAM" id="SSF53720">
    <property type="entry name" value="ALDH-like"/>
    <property type="match status" value="1"/>
</dbReference>
<reference evidence="9" key="1">
    <citation type="journal article" date="2023" name="Mol. Phylogenet. Evol.">
        <title>Genome-scale phylogeny and comparative genomics of the fungal order Sordariales.</title>
        <authorList>
            <person name="Hensen N."/>
            <person name="Bonometti L."/>
            <person name="Westerberg I."/>
            <person name="Brannstrom I.O."/>
            <person name="Guillou S."/>
            <person name="Cros-Aarteil S."/>
            <person name="Calhoun S."/>
            <person name="Haridas S."/>
            <person name="Kuo A."/>
            <person name="Mondo S."/>
            <person name="Pangilinan J."/>
            <person name="Riley R."/>
            <person name="LaButti K."/>
            <person name="Andreopoulos B."/>
            <person name="Lipzen A."/>
            <person name="Chen C."/>
            <person name="Yan M."/>
            <person name="Daum C."/>
            <person name="Ng V."/>
            <person name="Clum A."/>
            <person name="Steindorff A."/>
            <person name="Ohm R.A."/>
            <person name="Martin F."/>
            <person name="Silar P."/>
            <person name="Natvig D.O."/>
            <person name="Lalanne C."/>
            <person name="Gautier V."/>
            <person name="Ament-Velasquez S.L."/>
            <person name="Kruys A."/>
            <person name="Hutchinson M.I."/>
            <person name="Powell A.J."/>
            <person name="Barry K."/>
            <person name="Miller A.N."/>
            <person name="Grigoriev I.V."/>
            <person name="Debuchy R."/>
            <person name="Gladieux P."/>
            <person name="Hiltunen Thoren M."/>
            <person name="Johannesson H."/>
        </authorList>
    </citation>
    <scope>NUCLEOTIDE SEQUENCE</scope>
    <source>
        <strain evidence="9">CBS 118394</strain>
    </source>
</reference>
<dbReference type="InterPro" id="IPR044086">
    <property type="entry name" value="LUC3-like"/>
</dbReference>
<reference evidence="9" key="2">
    <citation type="submission" date="2023-06" db="EMBL/GenBank/DDBJ databases">
        <authorList>
            <consortium name="Lawrence Berkeley National Laboratory"/>
            <person name="Haridas S."/>
            <person name="Hensen N."/>
            <person name="Bonometti L."/>
            <person name="Westerberg I."/>
            <person name="Brannstrom I.O."/>
            <person name="Guillou S."/>
            <person name="Cros-Aarteil S."/>
            <person name="Calhoun S."/>
            <person name="Kuo A."/>
            <person name="Mondo S."/>
            <person name="Pangilinan J."/>
            <person name="Riley R."/>
            <person name="Labutti K."/>
            <person name="Andreopoulos B."/>
            <person name="Lipzen A."/>
            <person name="Chen C."/>
            <person name="Yanf M."/>
            <person name="Daum C."/>
            <person name="Ng V."/>
            <person name="Clum A."/>
            <person name="Steindorff A."/>
            <person name="Ohm R."/>
            <person name="Martin F."/>
            <person name="Silar P."/>
            <person name="Natvig D."/>
            <person name="Lalanne C."/>
            <person name="Gautier V."/>
            <person name="Ament-Velasquez S.L."/>
            <person name="Kruys A."/>
            <person name="Hutchinson M.I."/>
            <person name="Powell A.J."/>
            <person name="Barry K."/>
            <person name="Miller A.N."/>
            <person name="Grigoriev I.V."/>
            <person name="Debuchy R."/>
            <person name="Gladieux P."/>
            <person name="Thoren M.H."/>
            <person name="Johannesson H."/>
        </authorList>
    </citation>
    <scope>NUCLEOTIDE SEQUENCE</scope>
    <source>
        <strain evidence="9">CBS 118394</strain>
    </source>
</reference>
<feature type="domain" description="Aldehyde dehydrogenase" evidence="8">
    <location>
        <begin position="29"/>
        <end position="479"/>
    </location>
</feature>
<dbReference type="FunFam" id="3.40.605.10:FF:000007">
    <property type="entry name" value="NAD/NADP-dependent betaine aldehyde dehydrogenase"/>
    <property type="match status" value="1"/>
</dbReference>
<evidence type="ECO:0000256" key="2">
    <source>
        <dbReference type="ARBA" id="ARBA00023002"/>
    </source>
</evidence>
<accession>A0AAE0HSI9</accession>
<evidence type="ECO:0000256" key="3">
    <source>
        <dbReference type="ARBA" id="ARBA00024226"/>
    </source>
</evidence>
<evidence type="ECO:0000256" key="5">
    <source>
        <dbReference type="PROSITE-ProRule" id="PRU10007"/>
    </source>
</evidence>
<dbReference type="CDD" id="cd07106">
    <property type="entry name" value="ALDH_AldA-AAD23400"/>
    <property type="match status" value="1"/>
</dbReference>
<evidence type="ECO:0000256" key="6">
    <source>
        <dbReference type="RuleBase" id="RU003345"/>
    </source>
</evidence>
<feature type="active site" evidence="5">
    <location>
        <position position="253"/>
    </location>
</feature>
<gene>
    <name evidence="9" type="ORF">B0H66DRAFT_394098</name>
</gene>
<dbReference type="Proteomes" id="UP001283341">
    <property type="component" value="Unassembled WGS sequence"/>
</dbReference>
<dbReference type="EMBL" id="JAUEDM010000009">
    <property type="protein sequence ID" value="KAK3312088.1"/>
    <property type="molecule type" value="Genomic_DNA"/>
</dbReference>